<organism evidence="9 10">
    <name type="scientific">Rhizophagus irregularis</name>
    <dbReference type="NCBI Taxonomy" id="588596"/>
    <lineage>
        <taxon>Eukaryota</taxon>
        <taxon>Fungi</taxon>
        <taxon>Fungi incertae sedis</taxon>
        <taxon>Mucoromycota</taxon>
        <taxon>Glomeromycotina</taxon>
        <taxon>Glomeromycetes</taxon>
        <taxon>Glomerales</taxon>
        <taxon>Glomeraceae</taxon>
        <taxon>Rhizophagus</taxon>
    </lineage>
</organism>
<feature type="domain" description="C2H2-type" evidence="8">
    <location>
        <begin position="51"/>
        <end position="73"/>
    </location>
</feature>
<dbReference type="PANTHER" id="PTHR46179">
    <property type="entry name" value="ZINC FINGER PROTEIN"/>
    <property type="match status" value="1"/>
</dbReference>
<dbReference type="Gene3D" id="3.30.160.60">
    <property type="entry name" value="Classic Zinc Finger"/>
    <property type="match status" value="1"/>
</dbReference>
<dbReference type="GO" id="GO:0006357">
    <property type="term" value="P:regulation of transcription by RNA polymerase II"/>
    <property type="evidence" value="ECO:0007669"/>
    <property type="project" value="TreeGrafter"/>
</dbReference>
<sequence length="269" mass="31036">MSESINPKPFVCKWLYPHSKPQYFKTVEELRKHVAKHDINSCNKSLSVYICPWEGCKKSYNKDILLEEHLRKHIQQRPFKCPICSYTRFVTLVALSQHLINNHKDSFVDFTGDDEIEKLNSGKDGGEVDIFVKEKINRDDANTLVDGKIKYEVSPASHTAKLSYRDVLVKGSVNKNAANTSSINYGEGWKLYFEAAEAIADLMEKRFEEIDDNYDYDSDNYDNVPEAPKGHLTEKEEDKLFWETICDVYKGTEAVTMMRKAREMLGMPI</sequence>
<keyword evidence="5" id="KW-0805">Transcription regulation</keyword>
<accession>A0A2I1HI93</accession>
<comment type="caution">
    <text evidence="9">The sequence shown here is derived from an EMBL/GenBank/DDBJ whole genome shotgun (WGS) entry which is preliminary data.</text>
</comment>
<dbReference type="GO" id="GO:0008270">
    <property type="term" value="F:zinc ion binding"/>
    <property type="evidence" value="ECO:0007669"/>
    <property type="project" value="UniProtKB-KW"/>
</dbReference>
<protein>
    <recommendedName>
        <fullName evidence="8">C2H2-type domain-containing protein</fullName>
    </recommendedName>
</protein>
<keyword evidence="6" id="KW-0804">Transcription</keyword>
<dbReference type="InterPro" id="IPR036236">
    <property type="entry name" value="Znf_C2H2_sf"/>
</dbReference>
<gene>
    <name evidence="9" type="ORF">RhiirA4_512976</name>
</gene>
<dbReference type="InterPro" id="IPR013087">
    <property type="entry name" value="Znf_C2H2_type"/>
</dbReference>
<reference evidence="9 10" key="1">
    <citation type="submission" date="2015-10" db="EMBL/GenBank/DDBJ databases">
        <title>Genome analyses suggest a sexual origin of heterokaryosis in a supposedly ancient asexual fungus.</title>
        <authorList>
            <person name="Ropars J."/>
            <person name="Sedzielewska K."/>
            <person name="Noel J."/>
            <person name="Charron P."/>
            <person name="Farinelli L."/>
            <person name="Marton T."/>
            <person name="Kruger M."/>
            <person name="Pelin A."/>
            <person name="Brachmann A."/>
            <person name="Corradi N."/>
        </authorList>
    </citation>
    <scope>NUCLEOTIDE SEQUENCE [LARGE SCALE GENOMIC DNA]</scope>
    <source>
        <strain evidence="9 10">A4</strain>
    </source>
</reference>
<dbReference type="SUPFAM" id="SSF57667">
    <property type="entry name" value="beta-beta-alpha zinc fingers"/>
    <property type="match status" value="1"/>
</dbReference>
<keyword evidence="4" id="KW-0862">Zinc</keyword>
<keyword evidence="10" id="KW-1185">Reference proteome</keyword>
<proteinExistence type="predicted"/>
<keyword evidence="3" id="KW-0863">Zinc-finger</keyword>
<keyword evidence="2" id="KW-0479">Metal-binding</keyword>
<name>A0A2I1HI93_9GLOM</name>
<dbReference type="PANTHER" id="PTHR46179:SF13">
    <property type="entry name" value="C2H2-TYPE DOMAIN-CONTAINING PROTEIN"/>
    <property type="match status" value="1"/>
</dbReference>
<dbReference type="VEuPathDB" id="FungiDB:RhiirA1_479099"/>
<dbReference type="SMART" id="SM00355">
    <property type="entry name" value="ZnF_C2H2"/>
    <property type="match status" value="3"/>
</dbReference>
<evidence type="ECO:0000256" key="3">
    <source>
        <dbReference type="ARBA" id="ARBA00022771"/>
    </source>
</evidence>
<dbReference type="VEuPathDB" id="FungiDB:FUN_012879"/>
<dbReference type="InterPro" id="IPR051061">
    <property type="entry name" value="Zinc_finger_trans_reg"/>
</dbReference>
<evidence type="ECO:0000259" key="8">
    <source>
        <dbReference type="PROSITE" id="PS00028"/>
    </source>
</evidence>
<evidence type="ECO:0000256" key="7">
    <source>
        <dbReference type="ARBA" id="ARBA00023242"/>
    </source>
</evidence>
<dbReference type="EMBL" id="LLXI01003087">
    <property type="protein sequence ID" value="PKY58591.1"/>
    <property type="molecule type" value="Genomic_DNA"/>
</dbReference>
<dbReference type="Proteomes" id="UP000234323">
    <property type="component" value="Unassembled WGS sequence"/>
</dbReference>
<evidence type="ECO:0000256" key="6">
    <source>
        <dbReference type="ARBA" id="ARBA00023163"/>
    </source>
</evidence>
<evidence type="ECO:0000256" key="2">
    <source>
        <dbReference type="ARBA" id="ARBA00022723"/>
    </source>
</evidence>
<dbReference type="GO" id="GO:0005634">
    <property type="term" value="C:nucleus"/>
    <property type="evidence" value="ECO:0007669"/>
    <property type="project" value="UniProtKB-SubCell"/>
</dbReference>
<evidence type="ECO:0000256" key="4">
    <source>
        <dbReference type="ARBA" id="ARBA00022833"/>
    </source>
</evidence>
<evidence type="ECO:0000256" key="1">
    <source>
        <dbReference type="ARBA" id="ARBA00004123"/>
    </source>
</evidence>
<dbReference type="AlphaFoldDB" id="A0A2I1HI93"/>
<evidence type="ECO:0000313" key="9">
    <source>
        <dbReference type="EMBL" id="PKY58591.1"/>
    </source>
</evidence>
<dbReference type="VEuPathDB" id="FungiDB:RhiirFUN_014273"/>
<dbReference type="PROSITE" id="PS00028">
    <property type="entry name" value="ZINC_FINGER_C2H2_1"/>
    <property type="match status" value="1"/>
</dbReference>
<comment type="subcellular location">
    <subcellularLocation>
        <location evidence="1">Nucleus</location>
    </subcellularLocation>
</comment>
<keyword evidence="7" id="KW-0539">Nucleus</keyword>
<evidence type="ECO:0000256" key="5">
    <source>
        <dbReference type="ARBA" id="ARBA00023015"/>
    </source>
</evidence>
<evidence type="ECO:0000313" key="10">
    <source>
        <dbReference type="Proteomes" id="UP000234323"/>
    </source>
</evidence>